<dbReference type="Gene3D" id="3.10.290.30">
    <property type="entry name" value="MM3350-like"/>
    <property type="match status" value="1"/>
</dbReference>
<dbReference type="PANTHER" id="PTHR41878:SF1">
    <property type="entry name" value="TNPR PROTEIN"/>
    <property type="match status" value="1"/>
</dbReference>
<sequence length="609" mass="65582">MAKNNKGSKARTSTTSVSERRTVLAVDAVAPAFAAWCNNMPGLPEGAVEDLLEAVRALASAYFKLVPASDVTSFEPYAFGQAMAAVVAAEAEEDTEFIFVAIRTYLFFLEETKGWTGSLEDLAEVFTLFYDDGEPTFPGIDQPELTAEEELVGFEATPLVRRTEALLRWIGPGAAVTSTGALKLKDIEAAAAAVGVVARGAKAGVKRGQLPEGRIATVKSMYEVPLLAKMWAALEGARLIDVGATRVWLTPSARILLEPGHPQRREMVGSFINHFLAVAVFGEQDWAPWVGQAAAAQISLLYTACTGADIPASALTEPEALKAVGLDDAGAQLLRERMNELSELGLITMGETIAVPPAVIPAVVALVQGGFANDDEDSSGIDLDFGAGSEPFSGGLDPFAPPAAPAAASRKLPRSAMKNLNAPIYQLKVSLNYLSPPIWRRLLVRSDATLGDMHLILQNSFGWENCHLHAFQVGGRRGVVYGAPDTESYDHEELDENAYTLGGVLPAEGDFMEYTYDFGDNWEHLVKVEKILPADAQAPLARCTGGRGRGPVEDSGGVRGWSTIIECGNDPKHPERERYREWLGLNRGENFDTKAFDKDAVTKVLARLF</sequence>
<dbReference type="InterPro" id="IPR024047">
    <property type="entry name" value="MM3350-like_sf"/>
</dbReference>
<dbReference type="PANTHER" id="PTHR41878">
    <property type="entry name" value="LEXA REPRESSOR-RELATED"/>
    <property type="match status" value="1"/>
</dbReference>
<keyword evidence="3" id="KW-1185">Reference proteome</keyword>
<dbReference type="RefSeq" id="WP_110483507.1">
    <property type="nucleotide sequence ID" value="NZ_QJVC01000001.1"/>
</dbReference>
<feature type="domain" description="Plasmid pRiA4b Orf3-like" evidence="1">
    <location>
        <begin position="424"/>
        <end position="599"/>
    </location>
</feature>
<evidence type="ECO:0000259" key="1">
    <source>
        <dbReference type="Pfam" id="PF07929"/>
    </source>
</evidence>
<dbReference type="AlphaFoldDB" id="A0A2V5IX72"/>
<evidence type="ECO:0000313" key="2">
    <source>
        <dbReference type="EMBL" id="PYI40182.1"/>
    </source>
</evidence>
<accession>A0A2V5IX72</accession>
<name>A0A2V5IX72_9MICC</name>
<protein>
    <recommendedName>
        <fullName evidence="1">Plasmid pRiA4b Orf3-like domain-containing protein</fullName>
    </recommendedName>
</protein>
<dbReference type="Proteomes" id="UP000247980">
    <property type="component" value="Unassembled WGS sequence"/>
</dbReference>
<organism evidence="2 3">
    <name type="scientific">Arthrobacter psychrolactophilus</name>
    <dbReference type="NCBI Taxonomy" id="92442"/>
    <lineage>
        <taxon>Bacteria</taxon>
        <taxon>Bacillati</taxon>
        <taxon>Actinomycetota</taxon>
        <taxon>Actinomycetes</taxon>
        <taxon>Micrococcales</taxon>
        <taxon>Micrococcaceae</taxon>
        <taxon>Arthrobacter</taxon>
    </lineage>
</organism>
<dbReference type="Pfam" id="PF07929">
    <property type="entry name" value="PRiA4_ORF3"/>
    <property type="match status" value="1"/>
</dbReference>
<dbReference type="SUPFAM" id="SSF159941">
    <property type="entry name" value="MM3350-like"/>
    <property type="match status" value="1"/>
</dbReference>
<proteinExistence type="predicted"/>
<evidence type="ECO:0000313" key="3">
    <source>
        <dbReference type="Proteomes" id="UP000247980"/>
    </source>
</evidence>
<gene>
    <name evidence="2" type="ORF">CVS30_01305</name>
</gene>
<dbReference type="OrthoDB" id="9816539at2"/>
<dbReference type="InterPro" id="IPR012912">
    <property type="entry name" value="Plasmid_pRiA4b_Orf3-like"/>
</dbReference>
<reference evidence="2 3" key="1">
    <citation type="submission" date="2018-05" db="EMBL/GenBank/DDBJ databases">
        <title>Genetic diversity of glacier-inhabiting Cryobacterium bacteria in China and description of Cryobacterium mengkeensis sp. nov. and Arthrobacter glacialis sp. nov.</title>
        <authorList>
            <person name="Liu Q."/>
            <person name="Xin Y.-H."/>
        </authorList>
    </citation>
    <scope>NUCLEOTIDE SEQUENCE [LARGE SCALE GENOMIC DNA]</scope>
    <source>
        <strain evidence="2 3">B7</strain>
    </source>
</reference>
<comment type="caution">
    <text evidence="2">The sequence shown here is derived from an EMBL/GenBank/DDBJ whole genome shotgun (WGS) entry which is preliminary data.</text>
</comment>
<dbReference type="EMBL" id="QJVC01000001">
    <property type="protein sequence ID" value="PYI40182.1"/>
    <property type="molecule type" value="Genomic_DNA"/>
</dbReference>